<name>B9SUY8_RICCO</name>
<evidence type="ECO:0000313" key="12">
    <source>
        <dbReference type="EMBL" id="EEF32556.1"/>
    </source>
</evidence>
<dbReference type="Pfam" id="PF00560">
    <property type="entry name" value="LRR_1"/>
    <property type="match status" value="2"/>
</dbReference>
<dbReference type="PANTHER" id="PTHR48006">
    <property type="entry name" value="LEUCINE-RICH REPEAT-CONTAINING PROTEIN DDB_G0281931-RELATED"/>
    <property type="match status" value="1"/>
</dbReference>
<keyword evidence="12" id="KW-0808">Transferase</keyword>
<evidence type="ECO:0000256" key="10">
    <source>
        <dbReference type="ARBA" id="ARBA00038043"/>
    </source>
</evidence>
<dbReference type="PANTHER" id="PTHR48006:SF88">
    <property type="entry name" value="LRR RECEPTOR-LIKE KINASE FAMILY PROTEIN"/>
    <property type="match status" value="1"/>
</dbReference>
<dbReference type="GO" id="GO:0004672">
    <property type="term" value="F:protein kinase activity"/>
    <property type="evidence" value="ECO:0007669"/>
    <property type="project" value="InterPro"/>
</dbReference>
<keyword evidence="4" id="KW-0433">Leucine-rich repeat</keyword>
<dbReference type="InterPro" id="IPR032675">
    <property type="entry name" value="LRR_dom_sf"/>
</dbReference>
<evidence type="ECO:0000256" key="4">
    <source>
        <dbReference type="ARBA" id="ARBA00022614"/>
    </source>
</evidence>
<dbReference type="InParanoid" id="B9SUY8"/>
<evidence type="ECO:0000256" key="3">
    <source>
        <dbReference type="ARBA" id="ARBA00022512"/>
    </source>
</evidence>
<dbReference type="InterPro" id="IPR001611">
    <property type="entry name" value="Leu-rich_rpt"/>
</dbReference>
<proteinExistence type="inferred from homology"/>
<evidence type="ECO:0000256" key="7">
    <source>
        <dbReference type="ARBA" id="ARBA00022737"/>
    </source>
</evidence>
<dbReference type="InterPro" id="IPR013210">
    <property type="entry name" value="LRR_N_plant-typ"/>
</dbReference>
<dbReference type="Proteomes" id="UP000008311">
    <property type="component" value="Unassembled WGS sequence"/>
</dbReference>
<keyword evidence="6" id="KW-0732">Signal</keyword>
<evidence type="ECO:0000256" key="9">
    <source>
        <dbReference type="ARBA" id="ARBA00023136"/>
    </source>
</evidence>
<dbReference type="GO" id="GO:0016020">
    <property type="term" value="C:membrane"/>
    <property type="evidence" value="ECO:0007669"/>
    <property type="project" value="UniProtKB-SubCell"/>
</dbReference>
<dbReference type="SUPFAM" id="SSF56112">
    <property type="entry name" value="Protein kinase-like (PK-like)"/>
    <property type="match status" value="1"/>
</dbReference>
<reference evidence="13" key="1">
    <citation type="journal article" date="2010" name="Nat. Biotechnol.">
        <title>Draft genome sequence of the oilseed species Ricinus communis.</title>
        <authorList>
            <person name="Chan A.P."/>
            <person name="Crabtree J."/>
            <person name="Zhao Q."/>
            <person name="Lorenzi H."/>
            <person name="Orvis J."/>
            <person name="Puiu D."/>
            <person name="Melake-Berhan A."/>
            <person name="Jones K.M."/>
            <person name="Redman J."/>
            <person name="Chen G."/>
            <person name="Cahoon E.B."/>
            <person name="Gedil M."/>
            <person name="Stanke M."/>
            <person name="Haas B.J."/>
            <person name="Wortman J.R."/>
            <person name="Fraser-Liggett C.M."/>
            <person name="Ravel J."/>
            <person name="Rabinowicz P.D."/>
        </authorList>
    </citation>
    <scope>NUCLEOTIDE SEQUENCE [LARGE SCALE GENOMIC DNA]</scope>
    <source>
        <strain evidence="13">cv. Hale</strain>
    </source>
</reference>
<keyword evidence="3" id="KW-0964">Secreted</keyword>
<dbReference type="InterPro" id="IPR051824">
    <property type="entry name" value="LRR_Rcpt-Like_S/T_Kinase"/>
</dbReference>
<organism evidence="12 13">
    <name type="scientific">Ricinus communis</name>
    <name type="common">Castor bean</name>
    <dbReference type="NCBI Taxonomy" id="3988"/>
    <lineage>
        <taxon>Eukaryota</taxon>
        <taxon>Viridiplantae</taxon>
        <taxon>Streptophyta</taxon>
        <taxon>Embryophyta</taxon>
        <taxon>Tracheophyta</taxon>
        <taxon>Spermatophyta</taxon>
        <taxon>Magnoliopsida</taxon>
        <taxon>eudicotyledons</taxon>
        <taxon>Gunneridae</taxon>
        <taxon>Pentapetalae</taxon>
        <taxon>rosids</taxon>
        <taxon>fabids</taxon>
        <taxon>Malpighiales</taxon>
        <taxon>Euphorbiaceae</taxon>
        <taxon>Acalyphoideae</taxon>
        <taxon>Acalypheae</taxon>
        <taxon>Ricinus</taxon>
    </lineage>
</organism>
<evidence type="ECO:0000259" key="11">
    <source>
        <dbReference type="PROSITE" id="PS50011"/>
    </source>
</evidence>
<evidence type="ECO:0000313" key="13">
    <source>
        <dbReference type="Proteomes" id="UP000008311"/>
    </source>
</evidence>
<protein>
    <submittedName>
        <fullName evidence="12">Serine-threonine protein kinase, plant-type, putative</fullName>
    </submittedName>
</protein>
<keyword evidence="9" id="KW-0472">Membrane</keyword>
<dbReference type="InterPro" id="IPR011009">
    <property type="entry name" value="Kinase-like_dom_sf"/>
</dbReference>
<dbReference type="GO" id="GO:0005524">
    <property type="term" value="F:ATP binding"/>
    <property type="evidence" value="ECO:0007669"/>
    <property type="project" value="InterPro"/>
</dbReference>
<evidence type="ECO:0000256" key="2">
    <source>
        <dbReference type="ARBA" id="ARBA00004479"/>
    </source>
</evidence>
<dbReference type="InterPro" id="IPR001245">
    <property type="entry name" value="Ser-Thr/Tyr_kinase_cat_dom"/>
</dbReference>
<keyword evidence="13" id="KW-1185">Reference proteome</keyword>
<dbReference type="Pfam" id="PF08263">
    <property type="entry name" value="LRRNT_2"/>
    <property type="match status" value="1"/>
</dbReference>
<dbReference type="PROSITE" id="PS50011">
    <property type="entry name" value="PROTEIN_KINASE_DOM"/>
    <property type="match status" value="1"/>
</dbReference>
<dbReference type="InterPro" id="IPR000719">
    <property type="entry name" value="Prot_kinase_dom"/>
</dbReference>
<feature type="domain" description="Protein kinase" evidence="11">
    <location>
        <begin position="327"/>
        <end position="592"/>
    </location>
</feature>
<keyword evidence="8" id="KW-1133">Transmembrane helix</keyword>
<keyword evidence="12" id="KW-0418">Kinase</keyword>
<comment type="subcellular location">
    <subcellularLocation>
        <location evidence="2">Membrane</location>
        <topology evidence="2">Single-pass type I membrane protein</topology>
    </subcellularLocation>
    <subcellularLocation>
        <location evidence="1">Secreted</location>
        <location evidence="1">Cell wall</location>
    </subcellularLocation>
</comment>
<keyword evidence="7" id="KW-0677">Repeat</keyword>
<dbReference type="Gene3D" id="3.30.200.20">
    <property type="entry name" value="Phosphorylase Kinase, domain 1"/>
    <property type="match status" value="1"/>
</dbReference>
<evidence type="ECO:0000256" key="8">
    <source>
        <dbReference type="ARBA" id="ARBA00022989"/>
    </source>
</evidence>
<keyword evidence="5" id="KW-0812">Transmembrane</keyword>
<evidence type="ECO:0000256" key="5">
    <source>
        <dbReference type="ARBA" id="ARBA00022692"/>
    </source>
</evidence>
<comment type="similarity">
    <text evidence="10">Belongs to the polygalacturonase-inhibiting protein family.</text>
</comment>
<evidence type="ECO:0000256" key="1">
    <source>
        <dbReference type="ARBA" id="ARBA00004191"/>
    </source>
</evidence>
<dbReference type="Gene3D" id="1.10.510.10">
    <property type="entry name" value="Transferase(Phosphotransferase) domain 1"/>
    <property type="match status" value="1"/>
</dbReference>
<accession>B9SUY8</accession>
<dbReference type="AlphaFoldDB" id="B9SUY8"/>
<dbReference type="FunFam" id="3.80.10.10:FF:000400">
    <property type="entry name" value="Nuclear pore complex protein NUP107"/>
    <property type="match status" value="1"/>
</dbReference>
<dbReference type="SUPFAM" id="SSF52058">
    <property type="entry name" value="L domain-like"/>
    <property type="match status" value="1"/>
</dbReference>
<dbReference type="Pfam" id="PF07714">
    <property type="entry name" value="PK_Tyr_Ser-Thr"/>
    <property type="match status" value="1"/>
</dbReference>
<dbReference type="eggNOG" id="ENOG502SIPG">
    <property type="taxonomic scope" value="Eukaryota"/>
</dbReference>
<dbReference type="EMBL" id="EQ974158">
    <property type="protein sequence ID" value="EEF32556.1"/>
    <property type="molecule type" value="Genomic_DNA"/>
</dbReference>
<keyword evidence="3" id="KW-0134">Cell wall</keyword>
<gene>
    <name evidence="12" type="ORF">RCOM_0605720</name>
</gene>
<dbReference type="Gene3D" id="3.80.10.10">
    <property type="entry name" value="Ribonuclease Inhibitor"/>
    <property type="match status" value="1"/>
</dbReference>
<evidence type="ECO:0000256" key="6">
    <source>
        <dbReference type="ARBA" id="ARBA00022729"/>
    </source>
</evidence>
<sequence length="598" mass="67435">MAQKRIVDAILLPIFIWLLLGSFATTIGTATDIVCLKSIKHSLEDPFDYFKSSWDFSNYTEGFICKFTGVECWHPDENKVLNLRMSGMGLKGQFPSGIENCTSLTGLDLSNNELQGPIPFNISKLLPYITSLDLSSNNFSGEIPTDIANCSHLNVLKLDHNRLASQIPPAIGFLDRIKVFSVANNLLSGPVPDFQNATFPADSYANNILLCGGPLEKCKDHSRKFHWRFDYSFRSGFEIGYAVSAISAVVVYASYCVPWVYMGKKNGLITIPAMVMLMMRKKNKKVEFDQLGSLSTVEFLLEKEVSTSENFVTRMSFKDLRDATDNFSQDNVIWSGEMGTMYKAPLANGWSLAVKKFFNSQQSEERFITELKILGRLRHDNLIPIIGFCNESKKRLLVYKYISKGNLFYWLHSREDEKRILEWPLRMKIAAGLARGLAWLHHCCEFRVAHLNISSKNVLLDQNFEAKLSNFGMATMINPKEINASTGFCMDTEFWEECFLKEDVFNFGLVLLELITGRNITSSTGSNGSLGKSISDFASRSSCMYDAIDELLIGQGHDGEISEFLRVACNCVQPFPEQRPSMLYVYTTISIIQARHGN</sequence>